<feature type="domain" description="CCHC-type" evidence="3">
    <location>
        <begin position="376"/>
        <end position="390"/>
    </location>
</feature>
<proteinExistence type="predicted"/>
<dbReference type="GO" id="GO:0045046">
    <property type="term" value="P:protein import into peroxisome membrane"/>
    <property type="evidence" value="ECO:0007669"/>
    <property type="project" value="InterPro"/>
</dbReference>
<gene>
    <name evidence="4" type="ORF">MCOR_41307</name>
</gene>
<feature type="domain" description="CCHC-type" evidence="3">
    <location>
        <begin position="518"/>
        <end position="531"/>
    </location>
</feature>
<organism evidence="4 5">
    <name type="scientific">Mytilus coruscus</name>
    <name type="common">Sea mussel</name>
    <dbReference type="NCBI Taxonomy" id="42192"/>
    <lineage>
        <taxon>Eukaryota</taxon>
        <taxon>Metazoa</taxon>
        <taxon>Spiralia</taxon>
        <taxon>Lophotrochozoa</taxon>
        <taxon>Mollusca</taxon>
        <taxon>Bivalvia</taxon>
        <taxon>Autobranchia</taxon>
        <taxon>Pteriomorphia</taxon>
        <taxon>Mytilida</taxon>
        <taxon>Mytiloidea</taxon>
        <taxon>Mytilidae</taxon>
        <taxon>Mytilinae</taxon>
        <taxon>Mytilus</taxon>
    </lineage>
</organism>
<feature type="domain" description="CCHC-type" evidence="3">
    <location>
        <begin position="476"/>
        <end position="491"/>
    </location>
</feature>
<dbReference type="GO" id="GO:0003676">
    <property type="term" value="F:nucleic acid binding"/>
    <property type="evidence" value="ECO:0007669"/>
    <property type="project" value="InterPro"/>
</dbReference>
<dbReference type="Pfam" id="PF07163">
    <property type="entry name" value="Pex26"/>
    <property type="match status" value="1"/>
</dbReference>
<keyword evidence="1" id="KW-0862">Zinc</keyword>
<feature type="domain" description="CCHC-type" evidence="3">
    <location>
        <begin position="447"/>
        <end position="462"/>
    </location>
</feature>
<dbReference type="Gene3D" id="4.10.60.10">
    <property type="entry name" value="Zinc finger, CCHC-type"/>
    <property type="match status" value="6"/>
</dbReference>
<keyword evidence="5" id="KW-1185">Reference proteome</keyword>
<dbReference type="OrthoDB" id="5954192at2759"/>
<feature type="domain" description="CCHC-type" evidence="3">
    <location>
        <begin position="545"/>
        <end position="561"/>
    </location>
</feature>
<dbReference type="InterPro" id="IPR010797">
    <property type="entry name" value="Pex26"/>
</dbReference>
<feature type="region of interest" description="Disordered" evidence="2">
    <location>
        <begin position="353"/>
        <end position="372"/>
    </location>
</feature>
<dbReference type="AlphaFoldDB" id="A0A6J8DGV8"/>
<name>A0A6J8DGV8_MYTCO</name>
<reference evidence="4 5" key="1">
    <citation type="submission" date="2020-06" db="EMBL/GenBank/DDBJ databases">
        <authorList>
            <person name="Li R."/>
            <person name="Bekaert M."/>
        </authorList>
    </citation>
    <scope>NUCLEOTIDE SEQUENCE [LARGE SCALE GENOMIC DNA]</scope>
    <source>
        <strain evidence="5">wild</strain>
    </source>
</reference>
<dbReference type="InterPro" id="IPR036875">
    <property type="entry name" value="Znf_CCHC_sf"/>
</dbReference>
<dbReference type="InterPro" id="IPR001878">
    <property type="entry name" value="Znf_CCHC"/>
</dbReference>
<dbReference type="PROSITE" id="PS50158">
    <property type="entry name" value="ZF_CCHC"/>
    <property type="match status" value="8"/>
</dbReference>
<dbReference type="PANTHER" id="PTHR16262">
    <property type="entry name" value="PEROXISOME ASSEMBLY PROTEIN 26"/>
    <property type="match status" value="1"/>
</dbReference>
<dbReference type="GO" id="GO:0044877">
    <property type="term" value="F:protein-containing complex binding"/>
    <property type="evidence" value="ECO:0007669"/>
    <property type="project" value="InterPro"/>
</dbReference>
<sequence length="561" mass="61839">MASKEIGPRNSDHSTIHANIESAKQCLDLARERLLFKHFDDCIKTCERGIVKAKLEYNGSPDIVEALCIVGIQAYAELNHWQQVLPYVQNVYTSIEECPFRVVQLCVLLHAKVEEYSQCYAIASIWLKDVKNQNDPDYLTLVELYILNVLVPRQQYNLIEPFVEACPGLNYEQRKILCNNYKTFEFKSSSNQENPENEYSTTGEIIKKQTPNIVKDSWLIEVIKNIKFAIFGSAPLYSFKLIKMTILAVCLYLVTIGHQRGFLTSNFSKVGILFQGMVKVFKSLFGPCRVQKSIILRLGKDVERRAERRKSVLVGGIRVFVGVRMSDKCYKCSKPGHFARECPDGDGGGRRGGGGYRSGGGGGRSGGGGGGGGQQCYKCKRYGHFARECKMEGDRCYKCNKVGHIAKECTEELEEGACYNCGKSGHMKRDCPESMRGGGGGGGGDGCYNCGKSGHMARDCPEERNSRGGDRGGDDRKCYNCGKSGHLSRDCDSSSSRRGGGSDRGGRGGDGGLDNVECYKCGEMGHFARNCSGGGGGGDRNADVKCYRCNEYGHFARECDQ</sequence>
<keyword evidence="1" id="KW-0479">Metal-binding</keyword>
<feature type="region of interest" description="Disordered" evidence="2">
    <location>
        <begin position="484"/>
        <end position="508"/>
    </location>
</feature>
<dbReference type="PANTHER" id="PTHR16262:SF2">
    <property type="entry name" value="PEROXISOME ASSEMBLY PROTEIN 26"/>
    <property type="match status" value="1"/>
</dbReference>
<dbReference type="GO" id="GO:0005778">
    <property type="term" value="C:peroxisomal membrane"/>
    <property type="evidence" value="ECO:0007669"/>
    <property type="project" value="InterPro"/>
</dbReference>
<dbReference type="Pfam" id="PF00098">
    <property type="entry name" value="zf-CCHC"/>
    <property type="match status" value="8"/>
</dbReference>
<evidence type="ECO:0000256" key="2">
    <source>
        <dbReference type="SAM" id="MobiDB-lite"/>
    </source>
</evidence>
<dbReference type="Proteomes" id="UP000507470">
    <property type="component" value="Unassembled WGS sequence"/>
</dbReference>
<protein>
    <submittedName>
        <fullName evidence="4">CNBP</fullName>
    </submittedName>
</protein>
<evidence type="ECO:0000256" key="1">
    <source>
        <dbReference type="PROSITE-ProRule" id="PRU00047"/>
    </source>
</evidence>
<dbReference type="SMART" id="SM00343">
    <property type="entry name" value="ZnF_C2HC"/>
    <property type="match status" value="8"/>
</dbReference>
<evidence type="ECO:0000313" key="5">
    <source>
        <dbReference type="Proteomes" id="UP000507470"/>
    </source>
</evidence>
<evidence type="ECO:0000259" key="3">
    <source>
        <dbReference type="PROSITE" id="PS50158"/>
    </source>
</evidence>
<accession>A0A6J8DGV8</accession>
<keyword evidence="1" id="KW-0863">Zinc-finger</keyword>
<feature type="domain" description="CCHC-type" evidence="3">
    <location>
        <begin position="418"/>
        <end position="433"/>
    </location>
</feature>
<dbReference type="GO" id="GO:0016558">
    <property type="term" value="P:protein import into peroxisome matrix"/>
    <property type="evidence" value="ECO:0007669"/>
    <property type="project" value="TreeGrafter"/>
</dbReference>
<dbReference type="GO" id="GO:0051117">
    <property type="term" value="F:ATPase binding"/>
    <property type="evidence" value="ECO:0007669"/>
    <property type="project" value="TreeGrafter"/>
</dbReference>
<feature type="domain" description="CCHC-type" evidence="3">
    <location>
        <begin position="395"/>
        <end position="411"/>
    </location>
</feature>
<evidence type="ECO:0000313" key="4">
    <source>
        <dbReference type="EMBL" id="CAC5407873.1"/>
    </source>
</evidence>
<dbReference type="EMBL" id="CACVKT020007423">
    <property type="protein sequence ID" value="CAC5407873.1"/>
    <property type="molecule type" value="Genomic_DNA"/>
</dbReference>
<feature type="domain" description="CCHC-type" evidence="3">
    <location>
        <begin position="328"/>
        <end position="344"/>
    </location>
</feature>
<dbReference type="GO" id="GO:0008270">
    <property type="term" value="F:zinc ion binding"/>
    <property type="evidence" value="ECO:0007669"/>
    <property type="project" value="UniProtKB-KW"/>
</dbReference>
<dbReference type="SUPFAM" id="SSF57756">
    <property type="entry name" value="Retrovirus zinc finger-like domains"/>
    <property type="match status" value="5"/>
</dbReference>